<dbReference type="GO" id="GO:0005886">
    <property type="term" value="C:plasma membrane"/>
    <property type="evidence" value="ECO:0007669"/>
    <property type="project" value="UniProtKB-SubCell"/>
</dbReference>
<dbReference type="GO" id="GO:0009267">
    <property type="term" value="P:cellular response to starvation"/>
    <property type="evidence" value="ECO:0007669"/>
    <property type="project" value="InterPro"/>
</dbReference>
<feature type="transmembrane region" description="Helical" evidence="7">
    <location>
        <begin position="226"/>
        <end position="242"/>
    </location>
</feature>
<evidence type="ECO:0000313" key="11">
    <source>
        <dbReference type="Proteomes" id="UP000501316"/>
    </source>
</evidence>
<dbReference type="EMBL" id="CP046161">
    <property type="protein sequence ID" value="QKO29844.1"/>
    <property type="molecule type" value="Genomic_DNA"/>
</dbReference>
<comment type="subcellular location">
    <subcellularLocation>
        <location evidence="1">Cell membrane</location>
        <topology evidence="1">Multi-pass membrane protein</topology>
    </subcellularLocation>
</comment>
<evidence type="ECO:0000313" key="9">
    <source>
        <dbReference type="EMBL" id="QKN23478.1"/>
    </source>
</evidence>
<sequence length="482" mass="51855">MVSFFVALALLVVGYLTYSKVVDKVFQPHQSPTPCQAHPDGVDFVPMSTPRAFLVELLNIAGLGPIFGALAGSLWGPVVYLWIVFGTIFAGGVHDFLSGTLSMRQDGASISEVVGRYLGKGMLQVMRVFSVILLVLIGATFTTGPAGLFAELTPNTLTTKFWVVVLLIYYFLATMFPVDKIIGKIYPIFGAILIAMCVGVMGGVFAGGYPIQELTLANQHPAKTPIWSMMFVTVACGACSGFHSTQAPIVGRCIDDERKNRKIFYGAMVAEGVIALIWATVGVAFYGGTKGLYDAGLALHNNQSVMVYNIGKGLLGPVGVILTVIGVGICPITSADTAFRSARLTIADWFHIDQKSIPARLKISIPLFAVGALLTQLDFSVIWRYFSYSNQTLAMIVLWTGAAYLCKWKPGTMYSLVAAIPATFMSAVTATYLFMAPECLHLSTAIAYPAGIIFAIFCVILYIVKGVIPNMKPTDRLTGTPA</sequence>
<evidence type="ECO:0000256" key="1">
    <source>
        <dbReference type="ARBA" id="ARBA00004651"/>
    </source>
</evidence>
<dbReference type="PANTHER" id="PTHR30252:SF4">
    <property type="entry name" value="CARBON STARVATION"/>
    <property type="match status" value="1"/>
</dbReference>
<evidence type="ECO:0000256" key="2">
    <source>
        <dbReference type="ARBA" id="ARBA00007755"/>
    </source>
</evidence>
<feature type="transmembrane region" description="Helical" evidence="7">
    <location>
        <begin position="128"/>
        <end position="149"/>
    </location>
</feature>
<comment type="similarity">
    <text evidence="2">Belongs to the peptide transporter carbon starvation (CstA) (TC 2.A.114) family.</text>
</comment>
<name>A0A859DNT0_9FIRM</name>
<dbReference type="RefSeq" id="WP_086036314.1">
    <property type="nucleotide sequence ID" value="NZ_CP046051.1"/>
</dbReference>
<dbReference type="Proteomes" id="UP000509623">
    <property type="component" value="Chromosome"/>
</dbReference>
<reference evidence="10" key="3">
    <citation type="journal article" date="2022" name="Int. J. Syst. Evol. Microbiol.">
        <title>Caproicibacterium lactatifermentans sp. nov., isolated from pit clay used for the production of Chinese strong aroma-type liquor.</title>
        <authorList>
            <person name="Wang H."/>
            <person name="Gu Y."/>
            <person name="Zhao D."/>
            <person name="Qiao Z."/>
            <person name="Zheng J."/>
            <person name="Gao J."/>
            <person name="Ren C."/>
            <person name="Xu Y."/>
        </authorList>
    </citation>
    <scope>NUCLEOTIDE SEQUENCE</scope>
    <source>
        <strain evidence="10">JNU-WLY1368</strain>
    </source>
</reference>
<dbReference type="InterPro" id="IPR051605">
    <property type="entry name" value="CstA"/>
</dbReference>
<gene>
    <name evidence="9" type="ORF">GJQ69_02630</name>
    <name evidence="10" type="ORF">GKP14_01740</name>
</gene>
<evidence type="ECO:0000313" key="12">
    <source>
        <dbReference type="Proteomes" id="UP000509623"/>
    </source>
</evidence>
<evidence type="ECO:0000256" key="6">
    <source>
        <dbReference type="ARBA" id="ARBA00023136"/>
    </source>
</evidence>
<evidence type="ECO:0000256" key="7">
    <source>
        <dbReference type="SAM" id="Phobius"/>
    </source>
</evidence>
<keyword evidence="3" id="KW-1003">Cell membrane</keyword>
<protein>
    <submittedName>
        <fullName evidence="9">Carbon starvation protein A</fullName>
    </submittedName>
</protein>
<feature type="transmembrane region" description="Helical" evidence="7">
    <location>
        <begin position="161"/>
        <end position="178"/>
    </location>
</feature>
<feature type="domain" description="CstA N-terminal" evidence="8">
    <location>
        <begin position="4"/>
        <end position="151"/>
    </location>
</feature>
<feature type="transmembrane region" description="Helical" evidence="7">
    <location>
        <begin position="263"/>
        <end position="287"/>
    </location>
</feature>
<evidence type="ECO:0000256" key="4">
    <source>
        <dbReference type="ARBA" id="ARBA00022692"/>
    </source>
</evidence>
<dbReference type="PANTHER" id="PTHR30252">
    <property type="entry name" value="INNER MEMBRANE PEPTIDE TRANSPORTER"/>
    <property type="match status" value="1"/>
</dbReference>
<accession>A0A859DNT0</accession>
<evidence type="ECO:0000313" key="10">
    <source>
        <dbReference type="EMBL" id="QKO29844.1"/>
    </source>
</evidence>
<feature type="transmembrane region" description="Helical" evidence="7">
    <location>
        <begin position="446"/>
        <end position="464"/>
    </location>
</feature>
<dbReference type="Proteomes" id="UP000501316">
    <property type="component" value="Chromosome"/>
</dbReference>
<keyword evidence="12" id="KW-1185">Reference proteome</keyword>
<keyword evidence="6 7" id="KW-0472">Membrane</keyword>
<dbReference type="Pfam" id="PF02554">
    <property type="entry name" value="CstA"/>
    <property type="match status" value="2"/>
</dbReference>
<feature type="transmembrane region" description="Helical" evidence="7">
    <location>
        <begin position="314"/>
        <end position="333"/>
    </location>
</feature>
<keyword evidence="5 7" id="KW-1133">Transmembrane helix</keyword>
<feature type="transmembrane region" description="Helical" evidence="7">
    <location>
        <begin position="413"/>
        <end position="434"/>
    </location>
</feature>
<feature type="domain" description="CstA N-terminal" evidence="8">
    <location>
        <begin position="156"/>
        <end position="281"/>
    </location>
</feature>
<dbReference type="EMBL" id="CP046051">
    <property type="protein sequence ID" value="QKN23478.1"/>
    <property type="molecule type" value="Genomic_DNA"/>
</dbReference>
<dbReference type="AlphaFoldDB" id="A0A859DNT0"/>
<evidence type="ECO:0000256" key="5">
    <source>
        <dbReference type="ARBA" id="ARBA00022989"/>
    </source>
</evidence>
<organism evidence="9 11">
    <name type="scientific">Caproicibacterium lactatifermentans</name>
    <dbReference type="NCBI Taxonomy" id="2666138"/>
    <lineage>
        <taxon>Bacteria</taxon>
        <taxon>Bacillati</taxon>
        <taxon>Bacillota</taxon>
        <taxon>Clostridia</taxon>
        <taxon>Eubacteriales</taxon>
        <taxon>Oscillospiraceae</taxon>
        <taxon>Caproicibacterium</taxon>
    </lineage>
</organism>
<evidence type="ECO:0000256" key="3">
    <source>
        <dbReference type="ARBA" id="ARBA00022475"/>
    </source>
</evidence>
<keyword evidence="4 7" id="KW-0812">Transmembrane</keyword>
<feature type="transmembrane region" description="Helical" evidence="7">
    <location>
        <begin position="185"/>
        <end position="206"/>
    </location>
</feature>
<reference evidence="10" key="2">
    <citation type="journal article" date="2021" name="Appl. Environ. Microbiol.">
        <title>Adaptability of a Caproate-Producing Bacterium Contributes to Its Dominance in an Anaerobic Fermentation System.</title>
        <authorList>
            <person name="Wang H."/>
            <person name="Gu Y."/>
            <person name="Zhou W."/>
            <person name="Zhao D."/>
            <person name="Qiao Z."/>
            <person name="Zheng J."/>
            <person name="Gao J."/>
            <person name="Chen X."/>
            <person name="Ren C."/>
            <person name="Xu Y."/>
        </authorList>
    </citation>
    <scope>NUCLEOTIDE SEQUENCE</scope>
    <source>
        <strain evidence="10">JNU-WLY1368</strain>
    </source>
</reference>
<reference evidence="11 12" key="1">
    <citation type="submission" date="2019-11" db="EMBL/GenBank/DDBJ databases">
        <authorList>
            <person name="Ren C."/>
            <person name="Wang H."/>
            <person name="Xu Y."/>
        </authorList>
    </citation>
    <scope>NUCLEOTIDE SEQUENCE [LARGE SCALE GENOMIC DNA]</scope>
    <source>
        <strain evidence="12">JNU-WLY1368</strain>
        <strain evidence="9 11">LBM 19010</strain>
    </source>
</reference>
<dbReference type="InterPro" id="IPR003706">
    <property type="entry name" value="CstA_N"/>
</dbReference>
<proteinExistence type="inferred from homology"/>
<feature type="transmembrane region" description="Helical" evidence="7">
    <location>
        <begin position="79"/>
        <end position="97"/>
    </location>
</feature>
<evidence type="ECO:0000259" key="8">
    <source>
        <dbReference type="Pfam" id="PF02554"/>
    </source>
</evidence>
<dbReference type="KEGG" id="clf:GJQ69_02630"/>